<name>A0ABQ6YMX6_9NOCA</name>
<evidence type="ECO:0000256" key="3">
    <source>
        <dbReference type="PROSITE-ProRule" id="PRU00221"/>
    </source>
</evidence>
<dbReference type="InterPro" id="IPR036322">
    <property type="entry name" value="WD40_repeat_dom_sf"/>
</dbReference>
<keyword evidence="1 3" id="KW-0853">WD repeat</keyword>
<keyword evidence="5" id="KW-0472">Membrane</keyword>
<dbReference type="InterPro" id="IPR050349">
    <property type="entry name" value="WD_LIS1/nudF_dynein_reg"/>
</dbReference>
<keyword evidence="5" id="KW-1133">Transmembrane helix</keyword>
<keyword evidence="7" id="KW-1185">Reference proteome</keyword>
<dbReference type="Pfam" id="PF00400">
    <property type="entry name" value="WD40"/>
    <property type="match status" value="3"/>
</dbReference>
<accession>A0ABQ6YMX6</accession>
<reference evidence="6 7" key="1">
    <citation type="submission" date="2019-07" db="EMBL/GenBank/DDBJ databases">
        <title>Genomic Encyclopedia of Type Strains, Phase IV (KMG-IV): sequencing the most valuable type-strain genomes for metagenomic binning, comparative biology and taxonomic classification.</title>
        <authorList>
            <person name="Goeker M."/>
        </authorList>
    </citation>
    <scope>NUCLEOTIDE SEQUENCE [LARGE SCALE GENOMIC DNA]</scope>
    <source>
        <strain evidence="6 7">DSM 44831</strain>
    </source>
</reference>
<gene>
    <name evidence="6" type="ORF">FNL39_104493</name>
</gene>
<feature type="repeat" description="WD" evidence="3">
    <location>
        <begin position="739"/>
        <end position="763"/>
    </location>
</feature>
<comment type="caution">
    <text evidence="6">The sequence shown here is derived from an EMBL/GenBank/DDBJ whole genome shotgun (WGS) entry which is preliminary data.</text>
</comment>
<evidence type="ECO:0000256" key="1">
    <source>
        <dbReference type="ARBA" id="ARBA00022574"/>
    </source>
</evidence>
<dbReference type="PROSITE" id="PS50082">
    <property type="entry name" value="WD_REPEATS_2"/>
    <property type="match status" value="2"/>
</dbReference>
<dbReference type="PANTHER" id="PTHR44129">
    <property type="entry name" value="WD REPEAT-CONTAINING PROTEIN POP1"/>
    <property type="match status" value="1"/>
</dbReference>
<keyword evidence="5" id="KW-0812">Transmembrane</keyword>
<organism evidence="6 7">
    <name type="scientific">Nocardia caishijiensis</name>
    <dbReference type="NCBI Taxonomy" id="184756"/>
    <lineage>
        <taxon>Bacteria</taxon>
        <taxon>Bacillati</taxon>
        <taxon>Actinomycetota</taxon>
        <taxon>Actinomycetes</taxon>
        <taxon>Mycobacteriales</taxon>
        <taxon>Nocardiaceae</taxon>
        <taxon>Nocardia</taxon>
    </lineage>
</organism>
<sequence>MRSSTTSDEQFLRQLTGASQHWLALCRSSVGSGSAGALLADGSREARVLIEQSRSSWAETEPAAVLDDPDDLLADEPEPTAANGVANPEYSAARALAALARGLTGAAEIHTACGEFLAHTDRAGLSSVGSLLMGAGTPATADPGRSTEVVLELLRRGESPARGYAVLMVLELGGRRPARLAESRIRVAFSTFLADGHVGEIGTLRLELLADGPSGLHPDPARMHFLHTDAAFTDGLAAAWAVSSLERTGSCVVWSIELDNGAPANGVRGGSLAAALAVALDDLAPRRRRFRSLRPWRIDPNCVVSAGLSGRDLTVVRGYPAKVAAARERRMRVVVAADAYEEAGRQGEERYPGLRPAATVGEAIREARSKVNRRLYATVALVVALAASTVFAGIEAWAAESRLRAERTASQAQMMAAAAAGLQHTDSALAQQLAVAAYRTDDTVDTRSRLLETTALDAPIRVRADPGRLLIASNQTGSLVVTAGSRGVVTLIRVTGAGPEKVAEFDVGYAVSGDIALSPDEKTVAVAGARGLELWDIADPGRISKLADLSDGRVESLGFSPDSRHLAAGLKGDQFTQMGVLRWDVTDRRRPVTETALPLQIAYLEVSYNHDGKSLAAGGHRGGLRVWDVDANTAQPPVLLDRAPQPFEGEWILAVTFAPHADLLAISSQVAGVEIIDRRAGEWESTRLVGAGDNDNRVRGLAFSSDGRRLAGAGSDRSTRVWRLADTSEPMVLRAPVDVDAISFTAADSFVATGAADGYLRLWPTQRPIQRGIPGDYYQNPAISGSIPVLPPHSATGMDWLRRSPGVVLRSVEFSTEALAVTRDGWGNMELVDTSDSVHPQVYSRMSTAISRNAVGSFRISADGRLLAVLLGQSSIGVWDISDPRAPRPYAAASLPMPVSTTTLAFDPRGLLAVGTASGVVHLFDTGRRGTLPQLATLSISDHAAAVAFSGSTGLLAVTGGARIALFDTTDPSVPRDLGVRLTGPSQWDAVRSLAFSPDGSLLASTGSKSGIIQLWRVTDRGNPTVHAVLDSGGGRELGVSFTEDSRFVAVSGFAERSGTLSVWATDPDAAAHSICDSGTATIDDEEWRRYLARIPRTGAC</sequence>
<dbReference type="Proteomes" id="UP000798951">
    <property type="component" value="Unassembled WGS sequence"/>
</dbReference>
<evidence type="ECO:0000313" key="6">
    <source>
        <dbReference type="EMBL" id="KAF0847071.1"/>
    </source>
</evidence>
<dbReference type="EMBL" id="VMSD01000004">
    <property type="protein sequence ID" value="KAF0847071.1"/>
    <property type="molecule type" value="Genomic_DNA"/>
</dbReference>
<dbReference type="InterPro" id="IPR001680">
    <property type="entry name" value="WD40_rpt"/>
</dbReference>
<dbReference type="SUPFAM" id="SSF50978">
    <property type="entry name" value="WD40 repeat-like"/>
    <property type="match status" value="1"/>
</dbReference>
<evidence type="ECO:0000313" key="7">
    <source>
        <dbReference type="Proteomes" id="UP000798951"/>
    </source>
</evidence>
<evidence type="ECO:0000256" key="2">
    <source>
        <dbReference type="ARBA" id="ARBA00022737"/>
    </source>
</evidence>
<proteinExistence type="predicted"/>
<dbReference type="SMART" id="SM00320">
    <property type="entry name" value="WD40"/>
    <property type="match status" value="9"/>
</dbReference>
<dbReference type="SUPFAM" id="SSF82171">
    <property type="entry name" value="DPP6 N-terminal domain-like"/>
    <property type="match status" value="1"/>
</dbReference>
<dbReference type="RefSeq" id="WP_067983616.1">
    <property type="nucleotide sequence ID" value="NZ_VMSD01000004.1"/>
</dbReference>
<evidence type="ECO:0000256" key="5">
    <source>
        <dbReference type="SAM" id="Phobius"/>
    </source>
</evidence>
<feature type="compositionally biased region" description="Acidic residues" evidence="4">
    <location>
        <begin position="67"/>
        <end position="78"/>
    </location>
</feature>
<feature type="repeat" description="WD" evidence="3">
    <location>
        <begin position="691"/>
        <end position="732"/>
    </location>
</feature>
<dbReference type="InterPro" id="IPR015943">
    <property type="entry name" value="WD40/YVTN_repeat-like_dom_sf"/>
</dbReference>
<feature type="region of interest" description="Disordered" evidence="4">
    <location>
        <begin position="58"/>
        <end position="86"/>
    </location>
</feature>
<evidence type="ECO:0000256" key="4">
    <source>
        <dbReference type="SAM" id="MobiDB-lite"/>
    </source>
</evidence>
<protein>
    <submittedName>
        <fullName evidence="6">WD40 repeat protein</fullName>
    </submittedName>
</protein>
<keyword evidence="2" id="KW-0677">Repeat</keyword>
<feature type="transmembrane region" description="Helical" evidence="5">
    <location>
        <begin position="375"/>
        <end position="398"/>
    </location>
</feature>
<dbReference type="PROSITE" id="PS50294">
    <property type="entry name" value="WD_REPEATS_REGION"/>
    <property type="match status" value="1"/>
</dbReference>
<dbReference type="Gene3D" id="2.130.10.10">
    <property type="entry name" value="YVTN repeat-like/Quinoprotein amine dehydrogenase"/>
    <property type="match status" value="4"/>
</dbReference>